<comment type="similarity">
    <text evidence="7">Belongs to the binding-protein-dependent transport system permease family.</text>
</comment>
<feature type="transmembrane region" description="Helical" evidence="7">
    <location>
        <begin position="61"/>
        <end position="86"/>
    </location>
</feature>
<protein>
    <submittedName>
        <fullName evidence="9">Iron ABC transporter permease</fullName>
    </submittedName>
</protein>
<gene>
    <name evidence="9" type="ORF">DBZ36_15660</name>
</gene>
<evidence type="ECO:0000256" key="5">
    <source>
        <dbReference type="ARBA" id="ARBA00022989"/>
    </source>
</evidence>
<keyword evidence="3" id="KW-1003">Cell membrane</keyword>
<reference evidence="9 10" key="1">
    <citation type="submission" date="2018-09" db="EMBL/GenBank/DDBJ databases">
        <authorList>
            <person name="Wang Z."/>
        </authorList>
    </citation>
    <scope>NUCLEOTIDE SEQUENCE [LARGE SCALE GENOMIC DNA]</scope>
    <source>
        <strain evidence="9 10">ALS 81</strain>
    </source>
</reference>
<evidence type="ECO:0000313" key="9">
    <source>
        <dbReference type="EMBL" id="RKF15809.1"/>
    </source>
</evidence>
<evidence type="ECO:0000256" key="4">
    <source>
        <dbReference type="ARBA" id="ARBA00022692"/>
    </source>
</evidence>
<feature type="transmembrane region" description="Helical" evidence="7">
    <location>
        <begin position="526"/>
        <end position="545"/>
    </location>
</feature>
<dbReference type="Gene3D" id="1.10.3720.10">
    <property type="entry name" value="MetI-like"/>
    <property type="match status" value="2"/>
</dbReference>
<feature type="domain" description="ABC transmembrane type-1" evidence="8">
    <location>
        <begin position="62"/>
        <end position="267"/>
    </location>
</feature>
<feature type="transmembrane region" description="Helical" evidence="7">
    <location>
        <begin position="298"/>
        <end position="319"/>
    </location>
</feature>
<evidence type="ECO:0000256" key="1">
    <source>
        <dbReference type="ARBA" id="ARBA00004651"/>
    </source>
</evidence>
<dbReference type="EMBL" id="RAQO01000008">
    <property type="protein sequence ID" value="RKF15809.1"/>
    <property type="molecule type" value="Genomic_DNA"/>
</dbReference>
<feature type="transmembrane region" description="Helical" evidence="7">
    <location>
        <begin position="339"/>
        <end position="361"/>
    </location>
</feature>
<keyword evidence="4 7" id="KW-0812">Transmembrane</keyword>
<comment type="subcellular location">
    <subcellularLocation>
        <location evidence="1 7">Cell membrane</location>
        <topology evidence="1 7">Multi-pass membrane protein</topology>
    </subcellularLocation>
</comment>
<dbReference type="PANTHER" id="PTHR30183">
    <property type="entry name" value="MOLYBDENUM TRANSPORT SYSTEM PERMEASE PROTEIN MODB"/>
    <property type="match status" value="1"/>
</dbReference>
<feature type="transmembrane region" description="Helical" evidence="7">
    <location>
        <begin position="98"/>
        <end position="117"/>
    </location>
</feature>
<feature type="transmembrane region" description="Helical" evidence="7">
    <location>
        <begin position="381"/>
        <end position="400"/>
    </location>
</feature>
<dbReference type="OrthoDB" id="9790211at2"/>
<feature type="transmembrane region" description="Helical" evidence="7">
    <location>
        <begin position="151"/>
        <end position="174"/>
    </location>
</feature>
<evidence type="ECO:0000313" key="10">
    <source>
        <dbReference type="Proteomes" id="UP000286482"/>
    </source>
</evidence>
<feature type="transmembrane region" description="Helical" evidence="7">
    <location>
        <begin position="195"/>
        <end position="217"/>
    </location>
</feature>
<evidence type="ECO:0000256" key="6">
    <source>
        <dbReference type="ARBA" id="ARBA00023136"/>
    </source>
</evidence>
<feature type="transmembrane region" description="Helical" evidence="7">
    <location>
        <begin position="412"/>
        <end position="434"/>
    </location>
</feature>
<organism evidence="9 10">
    <name type="scientific">Alginatibacterium sediminis</name>
    <dbReference type="NCBI Taxonomy" id="2164068"/>
    <lineage>
        <taxon>Bacteria</taxon>
        <taxon>Pseudomonadati</taxon>
        <taxon>Pseudomonadota</taxon>
        <taxon>Gammaproteobacteria</taxon>
        <taxon>Alteromonadales</taxon>
        <taxon>Alteromonadaceae</taxon>
        <taxon>Alginatibacterium</taxon>
    </lineage>
</organism>
<evidence type="ECO:0000259" key="8">
    <source>
        <dbReference type="PROSITE" id="PS50928"/>
    </source>
</evidence>
<dbReference type="PANTHER" id="PTHR30183:SF2">
    <property type="entry name" value="IRON UTILIZATION PROTEIN"/>
    <property type="match status" value="1"/>
</dbReference>
<dbReference type="PROSITE" id="PS50928">
    <property type="entry name" value="ABC_TM1"/>
    <property type="match status" value="2"/>
</dbReference>
<dbReference type="FunFam" id="1.10.3720.10:FF:000088">
    <property type="entry name" value="Iron(III) ABC transporter, permease protein"/>
    <property type="match status" value="1"/>
</dbReference>
<accession>A0A420E8I8</accession>
<evidence type="ECO:0000256" key="2">
    <source>
        <dbReference type="ARBA" id="ARBA00022448"/>
    </source>
</evidence>
<keyword evidence="6 7" id="KW-0472">Membrane</keyword>
<feature type="transmembrane region" description="Helical" evidence="7">
    <location>
        <begin position="20"/>
        <end position="41"/>
    </location>
</feature>
<keyword evidence="10" id="KW-1185">Reference proteome</keyword>
<keyword evidence="2 7" id="KW-0813">Transport</keyword>
<proteinExistence type="inferred from homology"/>
<sequence length="553" mass="60185">MTSSVLQQQPIKASKRVDPWILVASFIGLFALVPLVTLFYLGAENTGELWRHLTSSVFPTYVLNTLWLCLGVALLTSFIGTCNAWLVTRFNFPGKRWFVWGLLLPLAVPSYILAFVITDQLEYAGFVQSSLRSIFGWQTARDYWFPEIRSLGGAIMVLSLVLYPYVYLLARAAFVEQAAQLFDMSRSLGKSQSQSFFRVVLPLARPAIVVGVTLALMETLNEYGTVEFFAVPTLTAGVFDVWMNMSSLAGAAQIALMLVVLSIILLSLERISRNAGRLYKLSGQSGAIQGVKLSGLKAAAASLSCFTPIFLGFLLPVGVLANYALRSLGQPLGDYVNLAWNSISLAVLASILTCILGLLLAYGVRLSKSPNMRTLAESATLGYAIPGAVLAVGIMYPMGLLDNAIDGLAQQWFGVSTGLLITGTSAALVLAYALRFIALSYRTLEASLSKITPETDDASRILGAGSTRTLWRIHVPLMRPSILTAMLLVFVDTMKELPITLILRPFNFETLATAVWEMASQEQLEQSALAAVTILLVGIIPVILMSRNISRRA</sequence>
<keyword evidence="5 7" id="KW-1133">Transmembrane helix</keyword>
<name>A0A420E8I8_9ALTE</name>
<dbReference type="Proteomes" id="UP000286482">
    <property type="component" value="Unassembled WGS sequence"/>
</dbReference>
<comment type="caution">
    <text evidence="9">The sequence shown here is derived from an EMBL/GenBank/DDBJ whole genome shotgun (WGS) entry which is preliminary data.</text>
</comment>
<dbReference type="InterPro" id="IPR035906">
    <property type="entry name" value="MetI-like_sf"/>
</dbReference>
<feature type="transmembrane region" description="Helical" evidence="7">
    <location>
        <begin position="248"/>
        <end position="268"/>
    </location>
</feature>
<feature type="domain" description="ABC transmembrane type-1" evidence="8">
    <location>
        <begin position="339"/>
        <end position="545"/>
    </location>
</feature>
<evidence type="ECO:0000256" key="7">
    <source>
        <dbReference type="RuleBase" id="RU363032"/>
    </source>
</evidence>
<dbReference type="Pfam" id="PF00528">
    <property type="entry name" value="BPD_transp_1"/>
    <property type="match status" value="2"/>
</dbReference>
<dbReference type="InterPro" id="IPR000515">
    <property type="entry name" value="MetI-like"/>
</dbReference>
<dbReference type="SUPFAM" id="SSF161098">
    <property type="entry name" value="MetI-like"/>
    <property type="match status" value="2"/>
</dbReference>
<evidence type="ECO:0000256" key="3">
    <source>
        <dbReference type="ARBA" id="ARBA00022475"/>
    </source>
</evidence>
<dbReference type="AlphaFoldDB" id="A0A420E8I8"/>
<dbReference type="GO" id="GO:0005886">
    <property type="term" value="C:plasma membrane"/>
    <property type="evidence" value="ECO:0007669"/>
    <property type="project" value="UniProtKB-SubCell"/>
</dbReference>
<dbReference type="CDD" id="cd06261">
    <property type="entry name" value="TM_PBP2"/>
    <property type="match status" value="2"/>
</dbReference>
<dbReference type="GO" id="GO:0055085">
    <property type="term" value="P:transmembrane transport"/>
    <property type="evidence" value="ECO:0007669"/>
    <property type="project" value="InterPro"/>
</dbReference>
<dbReference type="RefSeq" id="WP_120355895.1">
    <property type="nucleotide sequence ID" value="NZ_RAQO01000008.1"/>
</dbReference>